<keyword evidence="1" id="KW-0238">DNA-binding</keyword>
<dbReference type="RefSeq" id="WP_084408992.1">
    <property type="nucleotide sequence ID" value="NZ_FWXR01000003.1"/>
</dbReference>
<sequence>MNDKSTEAFKTIGEVASELGIPQHVLRFWETRFAQIRPLKRGGGRRYYRPEDVALLHGIRFLLYNKGFTIKGVQRLLREQGARFVAAAGRGDLDIDPNDLPEPVADEAPPQRQPVLAAVPDDLDLVVSTPHAPSPAREATPTGEERRTMFGPFLKRRPRDDGMAASHLSAVQADALQSVILDLLECKRLLDQVR</sequence>
<name>A0A1W1ZW42_9HYPH</name>
<evidence type="ECO:0000256" key="2">
    <source>
        <dbReference type="SAM" id="MobiDB-lite"/>
    </source>
</evidence>
<evidence type="ECO:0000313" key="4">
    <source>
        <dbReference type="EMBL" id="SMC52640.1"/>
    </source>
</evidence>
<dbReference type="OrthoDB" id="9810140at2"/>
<accession>A0A1W1ZW42</accession>
<dbReference type="PROSITE" id="PS50937">
    <property type="entry name" value="HTH_MERR_2"/>
    <property type="match status" value="1"/>
</dbReference>
<dbReference type="InterPro" id="IPR000551">
    <property type="entry name" value="MerR-type_HTH_dom"/>
</dbReference>
<dbReference type="InterPro" id="IPR047057">
    <property type="entry name" value="MerR_fam"/>
</dbReference>
<dbReference type="EMBL" id="FWXR01000003">
    <property type="protein sequence ID" value="SMC52640.1"/>
    <property type="molecule type" value="Genomic_DNA"/>
</dbReference>
<organism evidence="4 5">
    <name type="scientific">Fulvimarina manganoxydans</name>
    <dbReference type="NCBI Taxonomy" id="937218"/>
    <lineage>
        <taxon>Bacteria</taxon>
        <taxon>Pseudomonadati</taxon>
        <taxon>Pseudomonadota</taxon>
        <taxon>Alphaproteobacteria</taxon>
        <taxon>Hyphomicrobiales</taxon>
        <taxon>Aurantimonadaceae</taxon>
        <taxon>Fulvimarina</taxon>
    </lineage>
</organism>
<dbReference type="CDD" id="cd04765">
    <property type="entry name" value="HTH_MlrA-like_sg2"/>
    <property type="match status" value="1"/>
</dbReference>
<dbReference type="PANTHER" id="PTHR30204:SF15">
    <property type="entry name" value="BLL5018 PROTEIN"/>
    <property type="match status" value="1"/>
</dbReference>
<evidence type="ECO:0000256" key="1">
    <source>
        <dbReference type="ARBA" id="ARBA00023125"/>
    </source>
</evidence>
<evidence type="ECO:0000259" key="3">
    <source>
        <dbReference type="PROSITE" id="PS50937"/>
    </source>
</evidence>
<feature type="region of interest" description="Disordered" evidence="2">
    <location>
        <begin position="127"/>
        <end position="148"/>
    </location>
</feature>
<reference evidence="4 5" key="1">
    <citation type="submission" date="2017-04" db="EMBL/GenBank/DDBJ databases">
        <authorList>
            <person name="Afonso C.L."/>
            <person name="Miller P.J."/>
            <person name="Scott M.A."/>
            <person name="Spackman E."/>
            <person name="Goraichik I."/>
            <person name="Dimitrov K.M."/>
            <person name="Suarez D.L."/>
            <person name="Swayne D.E."/>
        </authorList>
    </citation>
    <scope>NUCLEOTIDE SEQUENCE [LARGE SCALE GENOMIC DNA]</scope>
    <source>
        <strain evidence="4 5">CGMCC 1.10972</strain>
    </source>
</reference>
<dbReference type="Proteomes" id="UP000192656">
    <property type="component" value="Unassembled WGS sequence"/>
</dbReference>
<dbReference type="GO" id="GO:0003677">
    <property type="term" value="F:DNA binding"/>
    <property type="evidence" value="ECO:0007669"/>
    <property type="project" value="UniProtKB-KW"/>
</dbReference>
<keyword evidence="5" id="KW-1185">Reference proteome</keyword>
<dbReference type="SUPFAM" id="SSF46955">
    <property type="entry name" value="Putative DNA-binding domain"/>
    <property type="match status" value="1"/>
</dbReference>
<dbReference type="STRING" id="937218.SAMN06297251_103168"/>
<dbReference type="AlphaFoldDB" id="A0A1W1ZW42"/>
<dbReference type="PANTHER" id="PTHR30204">
    <property type="entry name" value="REDOX-CYCLING DRUG-SENSING TRANSCRIPTIONAL ACTIVATOR SOXR"/>
    <property type="match status" value="1"/>
</dbReference>
<protein>
    <submittedName>
        <fullName evidence="4">Transcriptional regulator, MerR family</fullName>
    </submittedName>
</protein>
<gene>
    <name evidence="4" type="ORF">SAMN06297251_103168</name>
</gene>
<feature type="domain" description="HTH merR-type" evidence="3">
    <location>
        <begin position="11"/>
        <end position="79"/>
    </location>
</feature>
<dbReference type="Pfam" id="PF13411">
    <property type="entry name" value="MerR_1"/>
    <property type="match status" value="1"/>
</dbReference>
<dbReference type="Gene3D" id="1.10.1660.10">
    <property type="match status" value="1"/>
</dbReference>
<dbReference type="GO" id="GO:0003700">
    <property type="term" value="F:DNA-binding transcription factor activity"/>
    <property type="evidence" value="ECO:0007669"/>
    <property type="project" value="InterPro"/>
</dbReference>
<proteinExistence type="predicted"/>
<dbReference type="InterPro" id="IPR009061">
    <property type="entry name" value="DNA-bd_dom_put_sf"/>
</dbReference>
<dbReference type="SMART" id="SM00422">
    <property type="entry name" value="HTH_MERR"/>
    <property type="match status" value="1"/>
</dbReference>
<evidence type="ECO:0000313" key="5">
    <source>
        <dbReference type="Proteomes" id="UP000192656"/>
    </source>
</evidence>